<evidence type="ECO:0000313" key="12">
    <source>
        <dbReference type="EMBL" id="CBY38273.1"/>
    </source>
</evidence>
<dbReference type="InterPro" id="IPR022357">
    <property type="entry name" value="MIP_CS"/>
</dbReference>
<dbReference type="Pfam" id="PF00230">
    <property type="entry name" value="MIP"/>
    <property type="match status" value="1"/>
</dbReference>
<feature type="transmembrane region" description="Helical" evidence="11">
    <location>
        <begin position="194"/>
        <end position="213"/>
    </location>
</feature>
<evidence type="ECO:0000256" key="4">
    <source>
        <dbReference type="ARBA" id="ARBA00022692"/>
    </source>
</evidence>
<dbReference type="Gene3D" id="1.20.1080.10">
    <property type="entry name" value="Glycerol uptake facilitator protein"/>
    <property type="match status" value="1"/>
</dbReference>
<evidence type="ECO:0000256" key="11">
    <source>
        <dbReference type="SAM" id="Phobius"/>
    </source>
</evidence>
<name>E4YS31_OIKDI</name>
<reference evidence="12" key="1">
    <citation type="journal article" date="2010" name="Science">
        <title>Plasticity of animal genome architecture unmasked by rapid evolution of a pelagic tunicate.</title>
        <authorList>
            <person name="Denoeud F."/>
            <person name="Henriet S."/>
            <person name="Mungpakdee S."/>
            <person name="Aury J.M."/>
            <person name="Da Silva C."/>
            <person name="Brinkmann H."/>
            <person name="Mikhaleva J."/>
            <person name="Olsen L.C."/>
            <person name="Jubin C."/>
            <person name="Canestro C."/>
            <person name="Bouquet J.M."/>
            <person name="Danks G."/>
            <person name="Poulain J."/>
            <person name="Campsteijn C."/>
            <person name="Adamski M."/>
            <person name="Cross I."/>
            <person name="Yadetie F."/>
            <person name="Muffato M."/>
            <person name="Louis A."/>
            <person name="Butcher S."/>
            <person name="Tsagkogeorga G."/>
            <person name="Konrad A."/>
            <person name="Singh S."/>
            <person name="Jensen M.F."/>
            <person name="Cong E.H."/>
            <person name="Eikeseth-Otteraa H."/>
            <person name="Noel B."/>
            <person name="Anthouard V."/>
            <person name="Porcel B.M."/>
            <person name="Kachouri-Lafond R."/>
            <person name="Nishino A."/>
            <person name="Ugolini M."/>
            <person name="Chourrout P."/>
            <person name="Nishida H."/>
            <person name="Aasland R."/>
            <person name="Huzurbazar S."/>
            <person name="Westhof E."/>
            <person name="Delsuc F."/>
            <person name="Lehrach H."/>
            <person name="Reinhardt R."/>
            <person name="Weissenbach J."/>
            <person name="Roy S.W."/>
            <person name="Artiguenave F."/>
            <person name="Postlethwait J.H."/>
            <person name="Manak J.R."/>
            <person name="Thompson E.M."/>
            <person name="Jaillon O."/>
            <person name="Du Pasquier L."/>
            <person name="Boudinot P."/>
            <person name="Liberles D.A."/>
            <person name="Volff J.N."/>
            <person name="Philippe H."/>
            <person name="Lenhard B."/>
            <person name="Roest Crollius H."/>
            <person name="Wincker P."/>
            <person name="Chourrout D."/>
        </authorList>
    </citation>
    <scope>NUCLEOTIDE SEQUENCE [LARGE SCALE GENOMIC DNA]</scope>
</reference>
<feature type="transmembrane region" description="Helical" evidence="11">
    <location>
        <begin position="251"/>
        <end position="277"/>
    </location>
</feature>
<comment type="catalytic activity">
    <reaction evidence="7">
        <text>urea(in) = urea(out)</text>
        <dbReference type="Rhea" id="RHEA:32799"/>
        <dbReference type="ChEBI" id="CHEBI:16199"/>
    </reaction>
</comment>
<keyword evidence="6 11" id="KW-0472">Membrane</keyword>
<keyword evidence="5 11" id="KW-1133">Transmembrane helix</keyword>
<evidence type="ECO:0000256" key="10">
    <source>
        <dbReference type="RuleBase" id="RU000477"/>
    </source>
</evidence>
<feature type="transmembrane region" description="Helical" evidence="11">
    <location>
        <begin position="162"/>
        <end position="182"/>
    </location>
</feature>
<comment type="similarity">
    <text evidence="2 10">Belongs to the MIP/aquaporin (TC 1.A.8) family.</text>
</comment>
<evidence type="ECO:0000256" key="2">
    <source>
        <dbReference type="ARBA" id="ARBA00006175"/>
    </source>
</evidence>
<evidence type="ECO:0000256" key="1">
    <source>
        <dbReference type="ARBA" id="ARBA00004141"/>
    </source>
</evidence>
<dbReference type="AlphaFoldDB" id="E4YS31"/>
<dbReference type="PRINTS" id="PR00783">
    <property type="entry name" value="MINTRINSICP"/>
</dbReference>
<organism evidence="12">
    <name type="scientific">Oikopleura dioica</name>
    <name type="common">Tunicate</name>
    <dbReference type="NCBI Taxonomy" id="34765"/>
    <lineage>
        <taxon>Eukaryota</taxon>
        <taxon>Metazoa</taxon>
        <taxon>Chordata</taxon>
        <taxon>Tunicata</taxon>
        <taxon>Appendicularia</taxon>
        <taxon>Copelata</taxon>
        <taxon>Oikopleuridae</taxon>
        <taxon>Oikopleura</taxon>
    </lineage>
</organism>
<gene>
    <name evidence="12" type="ORF">GSOID_T00031788001</name>
</gene>
<dbReference type="EMBL" id="FN655172">
    <property type="protein sequence ID" value="CBY38273.1"/>
    <property type="molecule type" value="Genomic_DNA"/>
</dbReference>
<dbReference type="GO" id="GO:0015254">
    <property type="term" value="F:glycerol channel activity"/>
    <property type="evidence" value="ECO:0007669"/>
    <property type="project" value="TreeGrafter"/>
</dbReference>
<evidence type="ECO:0000256" key="7">
    <source>
        <dbReference type="ARBA" id="ARBA00033993"/>
    </source>
</evidence>
<dbReference type="GO" id="GO:0005886">
    <property type="term" value="C:plasma membrane"/>
    <property type="evidence" value="ECO:0007669"/>
    <property type="project" value="TreeGrafter"/>
</dbReference>
<evidence type="ECO:0000256" key="9">
    <source>
        <dbReference type="ARBA" id="ARBA00049405"/>
    </source>
</evidence>
<sequence length="300" mass="31568">MSLESIVSRKLKIKNVRVRQFLAEFHGSFILAYIGIGAAHTTSGLLGYSGSSIHGALAGGLGVALGIFFSAGASGGHLNPSVTMAHFILGKMGTGFLSNVIGTVVYLAAQFLGMFVAAAMSYWVYSVTENAAYQSSSSPAKDYAFSCLYSTCPTSAQKNAQFTLLIDQIIGSAILAATVLAVTDKRNNDGGPRGMAPLIIGLSATTVGLSYGVNAGGAINAARDFAPRCFASIIYGKTAFTGYAGNVNSDYFFWVPLLGSFLGGCVAGIIYLFYVLAHWPEDENKQQKERKVTIEDAADL</sequence>
<dbReference type="InterPro" id="IPR000425">
    <property type="entry name" value="MIP"/>
</dbReference>
<dbReference type="PANTHER" id="PTHR43829">
    <property type="entry name" value="AQUAPORIN OR AQUAGLYCEROPORIN RELATED"/>
    <property type="match status" value="1"/>
</dbReference>
<dbReference type="PANTHER" id="PTHR43829:SF9">
    <property type="entry name" value="AQUAPORIN-9"/>
    <property type="match status" value="1"/>
</dbReference>
<evidence type="ECO:0000256" key="8">
    <source>
        <dbReference type="ARBA" id="ARBA00034651"/>
    </source>
</evidence>
<dbReference type="InterPro" id="IPR023271">
    <property type="entry name" value="Aquaporin-like"/>
</dbReference>
<feature type="transmembrane region" description="Helical" evidence="11">
    <location>
        <begin position="53"/>
        <end position="75"/>
    </location>
</feature>
<comment type="catalytic activity">
    <reaction evidence="9">
        <text>glycerol(in) = glycerol(out)</text>
        <dbReference type="Rhea" id="RHEA:29675"/>
        <dbReference type="ChEBI" id="CHEBI:17754"/>
    </reaction>
</comment>
<evidence type="ECO:0000256" key="3">
    <source>
        <dbReference type="ARBA" id="ARBA00022448"/>
    </source>
</evidence>
<dbReference type="SUPFAM" id="SSF81338">
    <property type="entry name" value="Aquaporin-like"/>
    <property type="match status" value="1"/>
</dbReference>
<feature type="transmembrane region" description="Helical" evidence="11">
    <location>
        <begin position="96"/>
        <end position="125"/>
    </location>
</feature>
<feature type="transmembrane region" description="Helical" evidence="11">
    <location>
        <begin position="21"/>
        <end position="41"/>
    </location>
</feature>
<evidence type="ECO:0000256" key="5">
    <source>
        <dbReference type="ARBA" id="ARBA00022989"/>
    </source>
</evidence>
<protein>
    <recommendedName>
        <fullName evidence="13">Aquaporin</fullName>
    </recommendedName>
</protein>
<accession>E4YS31</accession>
<dbReference type="InterPro" id="IPR050363">
    <property type="entry name" value="MIP/Aquaporin"/>
</dbReference>
<keyword evidence="4 10" id="KW-0812">Transmembrane</keyword>
<evidence type="ECO:0000256" key="6">
    <source>
        <dbReference type="ARBA" id="ARBA00023136"/>
    </source>
</evidence>
<comment type="catalytic activity">
    <reaction evidence="8">
        <text>H2O(in) = H2O(out)</text>
        <dbReference type="Rhea" id="RHEA:29667"/>
        <dbReference type="ChEBI" id="CHEBI:15377"/>
    </reaction>
</comment>
<dbReference type="PROSITE" id="PS00221">
    <property type="entry name" value="MIP"/>
    <property type="match status" value="1"/>
</dbReference>
<comment type="subcellular location">
    <subcellularLocation>
        <location evidence="1">Membrane</location>
        <topology evidence="1">Multi-pass membrane protein</topology>
    </subcellularLocation>
</comment>
<dbReference type="GO" id="GO:0015250">
    <property type="term" value="F:water channel activity"/>
    <property type="evidence" value="ECO:0007669"/>
    <property type="project" value="TreeGrafter"/>
</dbReference>
<evidence type="ECO:0008006" key="13">
    <source>
        <dbReference type="Google" id="ProtNLM"/>
    </source>
</evidence>
<dbReference type="Proteomes" id="UP000011014">
    <property type="component" value="Unassembled WGS sequence"/>
</dbReference>
<proteinExistence type="inferred from homology"/>
<keyword evidence="3 10" id="KW-0813">Transport</keyword>